<dbReference type="OrthoDB" id="5979581at2759"/>
<keyword evidence="1" id="KW-0067">ATP-binding</keyword>
<gene>
    <name evidence="3" type="ORF">DAEQUDRAFT_661746</name>
</gene>
<evidence type="ECO:0000313" key="3">
    <source>
        <dbReference type="EMBL" id="KZT73981.1"/>
    </source>
</evidence>
<dbReference type="InterPro" id="IPR050235">
    <property type="entry name" value="CK1_Ser-Thr_kinase"/>
</dbReference>
<name>A0A165TUP9_9APHY</name>
<sequence length="533" mass="60190">MSEKLIRYPQVVANWWLEDKLGAGYSGAIFRATHLHSRQQVALKLQPVDVDCPTNTYERNFYPALQGGVGIPTLWGSGVEGEFDYLAIDLLGPSLESLFRRSEKNIMDLRSVCCIAMQVISRLEFMHSRGVLHRDIQLGNCVIGLPPNDQLIYMINFGFSKFYIDPHTHRHIPDSKWKRDFIGNYWFSSVGVHCRGKVPSRRDDMEALALMLIHLLTPGGLTWTRNGVPKTNVAHQRLKREKRDAHPEDLCRGLPAEFEEFLRYCRRLQFMDAPDYAHWRSEFSKLVKAHGFPDSALFVWPPPEPAVRLPIHVIPPRPSGTVSPNAIDGILHDLANLQLGDRQVLSERNRDANKPRGDGHGAGRLPANVIVISSEDENTRGKPPSHTRMTKAMHLTKIARTVNDTHDNENLVKVVREFVDLLQASRSRTLMKEGFAVLDALYKQLADPSVYIQPMCTSRSDDAEQAQLPEPRYVKSNKLFQLRTAVAYASNNRAIAQMVTEFGAVINNSNGRTITKDAFGFLDNLAGRLRTLA</sequence>
<protein>
    <submittedName>
        <fullName evidence="3">Kinase-like protein</fullName>
    </submittedName>
</protein>
<dbReference type="GO" id="GO:0005524">
    <property type="term" value="F:ATP binding"/>
    <property type="evidence" value="ECO:0007669"/>
    <property type="project" value="UniProtKB-UniRule"/>
</dbReference>
<keyword evidence="3" id="KW-0418">Kinase</keyword>
<dbReference type="EMBL" id="KV429035">
    <property type="protein sequence ID" value="KZT73981.1"/>
    <property type="molecule type" value="Genomic_DNA"/>
</dbReference>
<dbReference type="Gene3D" id="1.10.510.10">
    <property type="entry name" value="Transferase(Phosphotransferase) domain 1"/>
    <property type="match status" value="1"/>
</dbReference>
<dbReference type="InterPro" id="IPR011009">
    <property type="entry name" value="Kinase-like_dom_sf"/>
</dbReference>
<feature type="domain" description="Protein kinase" evidence="2">
    <location>
        <begin position="15"/>
        <end position="293"/>
    </location>
</feature>
<dbReference type="SUPFAM" id="SSF56112">
    <property type="entry name" value="Protein kinase-like (PK-like)"/>
    <property type="match status" value="1"/>
</dbReference>
<dbReference type="GO" id="GO:0004672">
    <property type="term" value="F:protein kinase activity"/>
    <property type="evidence" value="ECO:0007669"/>
    <property type="project" value="InterPro"/>
</dbReference>
<dbReference type="InterPro" id="IPR000719">
    <property type="entry name" value="Prot_kinase_dom"/>
</dbReference>
<dbReference type="InterPro" id="IPR017441">
    <property type="entry name" value="Protein_kinase_ATP_BS"/>
</dbReference>
<dbReference type="PROSITE" id="PS50011">
    <property type="entry name" value="PROTEIN_KINASE_DOM"/>
    <property type="match status" value="1"/>
</dbReference>
<evidence type="ECO:0000313" key="4">
    <source>
        <dbReference type="Proteomes" id="UP000076727"/>
    </source>
</evidence>
<evidence type="ECO:0000256" key="1">
    <source>
        <dbReference type="PROSITE-ProRule" id="PRU10141"/>
    </source>
</evidence>
<proteinExistence type="predicted"/>
<accession>A0A165TUP9</accession>
<reference evidence="3 4" key="1">
    <citation type="journal article" date="2016" name="Mol. Biol. Evol.">
        <title>Comparative Genomics of Early-Diverging Mushroom-Forming Fungi Provides Insights into the Origins of Lignocellulose Decay Capabilities.</title>
        <authorList>
            <person name="Nagy L.G."/>
            <person name="Riley R."/>
            <person name="Tritt A."/>
            <person name="Adam C."/>
            <person name="Daum C."/>
            <person name="Floudas D."/>
            <person name="Sun H."/>
            <person name="Yadav J.S."/>
            <person name="Pangilinan J."/>
            <person name="Larsson K.H."/>
            <person name="Matsuura K."/>
            <person name="Barry K."/>
            <person name="Labutti K."/>
            <person name="Kuo R."/>
            <person name="Ohm R.A."/>
            <person name="Bhattacharya S.S."/>
            <person name="Shirouzu T."/>
            <person name="Yoshinaga Y."/>
            <person name="Martin F.M."/>
            <person name="Grigoriev I.V."/>
            <person name="Hibbett D.S."/>
        </authorList>
    </citation>
    <scope>NUCLEOTIDE SEQUENCE [LARGE SCALE GENOMIC DNA]</scope>
    <source>
        <strain evidence="3 4">L-15889</strain>
    </source>
</reference>
<keyword evidence="4" id="KW-1185">Reference proteome</keyword>
<dbReference type="SMART" id="SM00220">
    <property type="entry name" value="S_TKc"/>
    <property type="match status" value="1"/>
</dbReference>
<dbReference type="AlphaFoldDB" id="A0A165TUP9"/>
<keyword evidence="3" id="KW-0808">Transferase</keyword>
<dbReference type="PANTHER" id="PTHR11909">
    <property type="entry name" value="CASEIN KINASE-RELATED"/>
    <property type="match status" value="1"/>
</dbReference>
<dbReference type="Pfam" id="PF00069">
    <property type="entry name" value="Pkinase"/>
    <property type="match status" value="1"/>
</dbReference>
<dbReference type="PROSITE" id="PS00107">
    <property type="entry name" value="PROTEIN_KINASE_ATP"/>
    <property type="match status" value="1"/>
</dbReference>
<organism evidence="3 4">
    <name type="scientific">Daedalea quercina L-15889</name>
    <dbReference type="NCBI Taxonomy" id="1314783"/>
    <lineage>
        <taxon>Eukaryota</taxon>
        <taxon>Fungi</taxon>
        <taxon>Dikarya</taxon>
        <taxon>Basidiomycota</taxon>
        <taxon>Agaricomycotina</taxon>
        <taxon>Agaricomycetes</taxon>
        <taxon>Polyporales</taxon>
        <taxon>Fomitopsis</taxon>
    </lineage>
</organism>
<keyword evidence="1" id="KW-0547">Nucleotide-binding</keyword>
<feature type="binding site" evidence="1">
    <location>
        <position position="44"/>
    </location>
    <ligand>
        <name>ATP</name>
        <dbReference type="ChEBI" id="CHEBI:30616"/>
    </ligand>
</feature>
<dbReference type="STRING" id="1314783.A0A165TUP9"/>
<dbReference type="Proteomes" id="UP000076727">
    <property type="component" value="Unassembled WGS sequence"/>
</dbReference>
<evidence type="ECO:0000259" key="2">
    <source>
        <dbReference type="PROSITE" id="PS50011"/>
    </source>
</evidence>
<dbReference type="CDD" id="cd14016">
    <property type="entry name" value="STKc_CK1"/>
    <property type="match status" value="1"/>
</dbReference>